<dbReference type="EMBL" id="GGEC01017546">
    <property type="protein sequence ID" value="MBW98029.1"/>
    <property type="molecule type" value="Transcribed_RNA"/>
</dbReference>
<sequence>MNVFRQMAIPWLKRSLQYLFTYSMALPNKLEAHNCH</sequence>
<reference evidence="1" key="1">
    <citation type="submission" date="2018-02" db="EMBL/GenBank/DDBJ databases">
        <title>Rhizophora mucronata_Transcriptome.</title>
        <authorList>
            <person name="Meera S.P."/>
            <person name="Sreeshan A."/>
            <person name="Augustine A."/>
        </authorList>
    </citation>
    <scope>NUCLEOTIDE SEQUENCE</scope>
    <source>
        <tissue evidence="1">Leaf</tissue>
    </source>
</reference>
<keyword evidence="1" id="KW-0808">Transferase</keyword>
<accession>A0A2P2JX29</accession>
<name>A0A2P2JX29_RHIMU</name>
<dbReference type="AlphaFoldDB" id="A0A2P2JX29"/>
<evidence type="ECO:0000313" key="1">
    <source>
        <dbReference type="EMBL" id="MBW98029.1"/>
    </source>
</evidence>
<organism evidence="1">
    <name type="scientific">Rhizophora mucronata</name>
    <name type="common">Asiatic mangrove</name>
    <dbReference type="NCBI Taxonomy" id="61149"/>
    <lineage>
        <taxon>Eukaryota</taxon>
        <taxon>Viridiplantae</taxon>
        <taxon>Streptophyta</taxon>
        <taxon>Embryophyta</taxon>
        <taxon>Tracheophyta</taxon>
        <taxon>Spermatophyta</taxon>
        <taxon>Magnoliopsida</taxon>
        <taxon>eudicotyledons</taxon>
        <taxon>Gunneridae</taxon>
        <taxon>Pentapetalae</taxon>
        <taxon>rosids</taxon>
        <taxon>fabids</taxon>
        <taxon>Malpighiales</taxon>
        <taxon>Rhizophoraceae</taxon>
        <taxon>Rhizophora</taxon>
    </lineage>
</organism>
<dbReference type="GO" id="GO:0016740">
    <property type="term" value="F:transferase activity"/>
    <property type="evidence" value="ECO:0007669"/>
    <property type="project" value="UniProtKB-KW"/>
</dbReference>
<proteinExistence type="predicted"/>
<protein>
    <submittedName>
        <fullName evidence="1">Protein prenyltransferase alpha subunit repeat-containing protein 1 isoform X2</fullName>
    </submittedName>
</protein>